<proteinExistence type="predicted"/>
<evidence type="ECO:0000256" key="1">
    <source>
        <dbReference type="SAM" id="MobiDB-lite"/>
    </source>
</evidence>
<keyword evidence="5" id="KW-1185">Reference proteome</keyword>
<dbReference type="EMBL" id="CAMXCT010003458">
    <property type="protein sequence ID" value="CAI4004622.1"/>
    <property type="molecule type" value="Genomic_DNA"/>
</dbReference>
<comment type="caution">
    <text evidence="3">The sequence shown here is derived from an EMBL/GenBank/DDBJ whole genome shotgun (WGS) entry which is preliminary data.</text>
</comment>
<accession>A0A9P1D8S6</accession>
<protein>
    <submittedName>
        <fullName evidence="3">Uncharacterized protein</fullName>
    </submittedName>
</protein>
<feature type="region of interest" description="Disordered" evidence="1">
    <location>
        <begin position="1"/>
        <end position="35"/>
    </location>
</feature>
<evidence type="ECO:0000313" key="5">
    <source>
        <dbReference type="Proteomes" id="UP001152797"/>
    </source>
</evidence>
<evidence type="ECO:0000313" key="3">
    <source>
        <dbReference type="EMBL" id="CAI4004622.1"/>
    </source>
</evidence>
<feature type="transmembrane region" description="Helical" evidence="2">
    <location>
        <begin position="865"/>
        <end position="885"/>
    </location>
</feature>
<keyword evidence="2" id="KW-1133">Transmembrane helix</keyword>
<feature type="transmembrane region" description="Helical" evidence="2">
    <location>
        <begin position="1822"/>
        <end position="1842"/>
    </location>
</feature>
<name>A0A9P1D8S6_9DINO</name>
<dbReference type="EMBL" id="CAMXCT030003458">
    <property type="protein sequence ID" value="CAL4791934.1"/>
    <property type="molecule type" value="Genomic_DNA"/>
</dbReference>
<feature type="transmembrane region" description="Helical" evidence="2">
    <location>
        <begin position="892"/>
        <end position="914"/>
    </location>
</feature>
<keyword evidence="2" id="KW-0472">Membrane</keyword>
<reference evidence="3" key="1">
    <citation type="submission" date="2022-10" db="EMBL/GenBank/DDBJ databases">
        <authorList>
            <person name="Chen Y."/>
            <person name="Dougan E. K."/>
            <person name="Chan C."/>
            <person name="Rhodes N."/>
            <person name="Thang M."/>
        </authorList>
    </citation>
    <scope>NUCLEOTIDE SEQUENCE</scope>
</reference>
<organism evidence="3">
    <name type="scientific">Cladocopium goreaui</name>
    <dbReference type="NCBI Taxonomy" id="2562237"/>
    <lineage>
        <taxon>Eukaryota</taxon>
        <taxon>Sar</taxon>
        <taxon>Alveolata</taxon>
        <taxon>Dinophyceae</taxon>
        <taxon>Suessiales</taxon>
        <taxon>Symbiodiniaceae</taxon>
        <taxon>Cladocopium</taxon>
    </lineage>
</organism>
<evidence type="ECO:0000313" key="4">
    <source>
        <dbReference type="EMBL" id="CAL4791934.1"/>
    </source>
</evidence>
<evidence type="ECO:0000256" key="2">
    <source>
        <dbReference type="SAM" id="Phobius"/>
    </source>
</evidence>
<sequence>MKRRRLHGKQPACHLTIDQDDAEDVDVSAAQSPQADWAMVPEHEIDGLQVEQADPDLPVHEDSAQDASAPSQRFDFLSPRTVNTIVSSLLQSKTDEELHSLTVARVLQDALAKSAGKVSETELTEKRDDFIAACMKLIPKELARRLVTAVASQSKPQSEAAALQPVGIDSQTYQKSYFVTISGLPESPEPSREEMQRTMLQAFREAGYSKETKVTHLAIFRETHRRGGVHFHIATCVSERCRWLPWKKALAKHGIAAHFQHIQIQGWAKHRKMQYQCMLRYCFVPTAKKPLASLDPEPLLYHCSGRHPPLIDAIQGELDAEAITLSVQEKFLQRAEHGKPGESRFQDLHLWPVVRALNVQANDPLLLAKLLQHGRQTGNEPLLTWLFKNSASVRQKVDLCWQLENCTQLIRDGEKTVWHRFTACLDVPCCCGRAWVVAARQIVASNRFEERQLCSDIRIALLRGLRRKGDLLTFAGWGNEGKSFLLRPLTKIFQKVFYGPVKGSCPLLHLPDAQIVLLDDFRPDGQLLDIATLLMWFEGGAITIARPLNCYQTHLQFQATQPHFATCSFASLHAARGKVTDTELSMLRSRMKLYVFQKRLEEVRDIPCCVNCFAMWILSAGGNVAKFLAKGQVHKALQDLMGAGVPWPGPDRHGWLLCWLFWRGFVGRALDRRTAAGVQENIQDLNSRNVRVSEIRPLASKTAWGYFQATSAEPQKITEEFLMKCLDAKKAEQLVKAYQDLKSRNVRVSAIRPLASKTAWGYCQATSAEPQKITEEFLMKCLDAKKAEQLVKAYQELYDLKSRNVRVSEIRPLASKTAWGYCQATSAEPQKITEEFLMKCLDAKKAEQLVKAYQVELFTARLLGLVWWGVGLVRLGAPCVLSCLVLSFGWALLCLVVGCFLFCPGSAVLCLVWPSPPLFLDDAEDVDVSAAQSPQADWAMVPEHEIDGLQVEQADPDLPVHEDSAQDASAPSQRFDFLSPRTVNTIVSSLLQSKTDEELHSLTVARVLQDALAKSAGKVSETELTEKRDDFIAACMKLIPKELARRLVTAVASQSKPQSEAAALQPVGIDSQIYQKSYFVTISGLPESPEPSREEMQRTMLQAFREAGYSKETKVTHLAIFRETHRRGGVHFHIATCVSERCRWLPWKKALAKHGIAAHFQHIQIQGWAKHRKMQYQCMLRYCFVPTAKKPLASLDPEPLLYHCSGRHPPLIDAIQGELDAEAITLSVQEKFLQRAEHGKPGESRFQDLHLWPVVRALNVQANDPLLLAKLLQHGRQTGNEPLLTWLFKNSASVRQKVDLCWQLENCTQLIRDGEKTVWHRFTACLDVPCCCGRAWVVAARQIVASNRFEERQLCSDIRIALLRGLRRKGDLLTFAGWGNEGKSFLLRPLTKIFQKVFYGPVKGSCPLLHLPDAQIVLLDDFRPDGQLLDIATLLMWFEGGAITIARPLNCYQTHLQFQATQPHFATCSFASLHAARGKVTDTELSMLRSRMKLYVFQKRLEEVRDIPCCVNCFAMWILSAGGNVAKFLAKGQVHKALQDLMGAGVPWPGPDRHGWLLCWLFWRGFVGRALDRRTAAGVQENIQDLNSRNVRVSEIRPLASKTAWGYFQATSAEPQKITEEFLMKCLDAKKAEQLVKAYQDLKSRNVRVSAIRPLASKTAWGYFQATSAEPQKITEEFLMKCLDAKKAEQLVKAYQDLKSRNVRVSAIRPLASKTAWGYCQATSAEPQKITEEFLMKCLDAKKAEQLVKAYQELYDLKSRNVRVSEIRPLASKTAWGYCQATSAEPQKITEEFLMKCLDAKKAEQLVKAYQVELFTARLLGLVWWGVGLVRLGAPCVLSCLVLSFGWALLCLVVGCFLFCPGSAVLCLVWPSPPLFLDDAEDVDVSAAQSPQADWAMVPEHEIDGLQVEQADPDLPVHEDSAQDASAPSQRFDFLSPRTVNTIVSSLLQSKTDEELHSLTVARVLQDALAKSAGKVSETELTEKRDDFIAACMKLIPKELARRLVTAVASQSKPQSEAAALQPVGIDSQTYQKSYFVTISRLPESPEPSREEMQRTMLQAFREAGYSKETKVTHLAIFRETHRRGGVHFHIATCVSERCRWLPWKKALAKHGIAAHFQHIQIQGWAKHRKMQYQCMLRYCFVPTAKKPLASLDPEPLLYHCSGRHPPLIDAIQGELDAEAITLSVQEKFLQRAEHGKPGESRFQDLHLWPVVRALNVQANDPLLLAKLLQHGRQTGNEPLLTWLFKNSASVRQKVDLCWQLENCTQLIRDGEKTVWHRFTACLDVPCCCGRAWVVAARQIVASNRFEERQLCSDIRIALLRGLRRKGDLLTFAGWGNEGKSFLLRPLTKIFQKVFYGPVKGSCPLLHLPDAQIVLLDDFRPDGQLLDIATLLMWFEGGAITIARPLNCYQTHLQFQATQPHFATCSFASLHAARGKVTDTELSMLRSRMKLYVFQKRLEEVRDIPCCVNCFAMWILSAGGNVAKFLAKGFPAVDG</sequence>
<feature type="transmembrane region" description="Helical" evidence="2">
    <location>
        <begin position="1849"/>
        <end position="1871"/>
    </location>
</feature>
<keyword evidence="2" id="KW-0812">Transmembrane</keyword>
<dbReference type="OrthoDB" id="5957838at2759"/>
<dbReference type="Gene3D" id="3.40.50.300">
    <property type="entry name" value="P-loop containing nucleotide triphosphate hydrolases"/>
    <property type="match status" value="3"/>
</dbReference>
<reference evidence="4 5" key="2">
    <citation type="submission" date="2024-05" db="EMBL/GenBank/DDBJ databases">
        <authorList>
            <person name="Chen Y."/>
            <person name="Shah S."/>
            <person name="Dougan E. K."/>
            <person name="Thang M."/>
            <person name="Chan C."/>
        </authorList>
    </citation>
    <scope>NUCLEOTIDE SEQUENCE [LARGE SCALE GENOMIC DNA]</scope>
</reference>
<dbReference type="EMBL" id="CAMXCT020003458">
    <property type="protein sequence ID" value="CAL1157997.1"/>
    <property type="molecule type" value="Genomic_DNA"/>
</dbReference>
<dbReference type="InterPro" id="IPR027417">
    <property type="entry name" value="P-loop_NTPase"/>
</dbReference>
<gene>
    <name evidence="3" type="ORF">C1SCF055_LOCUS30398</name>
</gene>
<dbReference type="Proteomes" id="UP001152797">
    <property type="component" value="Unassembled WGS sequence"/>
</dbReference>